<reference evidence="4" key="1">
    <citation type="submission" date="2023-03" db="EMBL/GenBank/DDBJ databases">
        <authorList>
            <person name="Julca I."/>
        </authorList>
    </citation>
    <scope>NUCLEOTIDE SEQUENCE</scope>
</reference>
<feature type="region of interest" description="Disordered" evidence="3">
    <location>
        <begin position="1"/>
        <end position="26"/>
    </location>
</feature>
<organism evidence="4 5">
    <name type="scientific">Oldenlandia corymbosa var. corymbosa</name>
    <dbReference type="NCBI Taxonomy" id="529605"/>
    <lineage>
        <taxon>Eukaryota</taxon>
        <taxon>Viridiplantae</taxon>
        <taxon>Streptophyta</taxon>
        <taxon>Embryophyta</taxon>
        <taxon>Tracheophyta</taxon>
        <taxon>Spermatophyta</taxon>
        <taxon>Magnoliopsida</taxon>
        <taxon>eudicotyledons</taxon>
        <taxon>Gunneridae</taxon>
        <taxon>Pentapetalae</taxon>
        <taxon>asterids</taxon>
        <taxon>lamiids</taxon>
        <taxon>Gentianales</taxon>
        <taxon>Rubiaceae</taxon>
        <taxon>Rubioideae</taxon>
        <taxon>Spermacoceae</taxon>
        <taxon>Hedyotis-Oldenlandia complex</taxon>
        <taxon>Oldenlandia</taxon>
    </lineage>
</organism>
<evidence type="ECO:0000313" key="5">
    <source>
        <dbReference type="Proteomes" id="UP001161247"/>
    </source>
</evidence>
<proteinExistence type="predicted"/>
<sequence>MATATATASDKTNSKYLRGSTDHPRSPLVSSLATAMARRQWYEVHLCPDFVVQTAIVDIKLTSNRCKEHFGGVFAVSNDHEEALSSAQFAVTQHNETQGKKIMLQSVVRASRMKVVCGCDYYLMLKGIDENGDLNV</sequence>
<keyword evidence="5" id="KW-1185">Reference proteome</keyword>
<dbReference type="InterPro" id="IPR046350">
    <property type="entry name" value="Cystatin_sf"/>
</dbReference>
<protein>
    <submittedName>
        <fullName evidence="4">OLC1v1024298C1</fullName>
    </submittedName>
</protein>
<dbReference type="EMBL" id="OX459118">
    <property type="protein sequence ID" value="CAI9089679.1"/>
    <property type="molecule type" value="Genomic_DNA"/>
</dbReference>
<keyword evidence="1" id="KW-0646">Protease inhibitor</keyword>
<evidence type="ECO:0000256" key="1">
    <source>
        <dbReference type="ARBA" id="ARBA00022690"/>
    </source>
</evidence>
<gene>
    <name evidence="4" type="ORF">OLC1_LOCUS1981</name>
</gene>
<keyword evidence="2" id="KW-0789">Thiol protease inhibitor</keyword>
<dbReference type="AlphaFoldDB" id="A0AAV1C4U1"/>
<dbReference type="Gene3D" id="3.10.450.10">
    <property type="match status" value="1"/>
</dbReference>
<evidence type="ECO:0000313" key="4">
    <source>
        <dbReference type="EMBL" id="CAI9089679.1"/>
    </source>
</evidence>
<dbReference type="SUPFAM" id="SSF54403">
    <property type="entry name" value="Cystatin/monellin"/>
    <property type="match status" value="1"/>
</dbReference>
<dbReference type="GO" id="GO:0004869">
    <property type="term" value="F:cysteine-type endopeptidase inhibitor activity"/>
    <property type="evidence" value="ECO:0007669"/>
    <property type="project" value="UniProtKB-KW"/>
</dbReference>
<feature type="compositionally biased region" description="Polar residues" evidence="3">
    <location>
        <begin position="1"/>
        <end position="15"/>
    </location>
</feature>
<accession>A0AAV1C4U1</accession>
<name>A0AAV1C4U1_OLDCO</name>
<dbReference type="InterPro" id="IPR000010">
    <property type="entry name" value="Cystatin_dom"/>
</dbReference>
<dbReference type="Proteomes" id="UP001161247">
    <property type="component" value="Chromosome 1"/>
</dbReference>
<evidence type="ECO:0000256" key="3">
    <source>
        <dbReference type="SAM" id="MobiDB-lite"/>
    </source>
</evidence>
<dbReference type="CDD" id="cd00042">
    <property type="entry name" value="CY"/>
    <property type="match status" value="1"/>
</dbReference>
<evidence type="ECO:0000256" key="2">
    <source>
        <dbReference type="ARBA" id="ARBA00022704"/>
    </source>
</evidence>